<dbReference type="AlphaFoldDB" id="A0A0M3J7T0"/>
<evidence type="ECO:0000256" key="1">
    <source>
        <dbReference type="SAM" id="Coils"/>
    </source>
</evidence>
<dbReference type="GO" id="GO:0006351">
    <property type="term" value="P:DNA-templated transcription"/>
    <property type="evidence" value="ECO:0007669"/>
    <property type="project" value="InterPro"/>
</dbReference>
<reference evidence="4 5" key="2">
    <citation type="submission" date="2018-11" db="EMBL/GenBank/DDBJ databases">
        <authorList>
            <consortium name="Pathogen Informatics"/>
        </authorList>
    </citation>
    <scope>NUCLEOTIDE SEQUENCE [LARGE SCALE GENOMIC DNA]</scope>
</reference>
<protein>
    <submittedName>
        <fullName evidence="6">BZIP domain-containing protein</fullName>
    </submittedName>
</protein>
<proteinExistence type="predicted"/>
<dbReference type="InterPro" id="IPR046347">
    <property type="entry name" value="bZIP_sf"/>
</dbReference>
<dbReference type="EMBL" id="UYRR01005377">
    <property type="protein sequence ID" value="VDK21761.1"/>
    <property type="molecule type" value="Genomic_DNA"/>
</dbReference>
<sequence length="123" mass="13821">SLTPSDGSTPNSATICEIEPSSSPGVSATKSISTDNRDNQSPLSSSSSTSVHPLETANEYRRRRDKNNIASQRSRRKRQMKFEALKEEEMQLKKRNTELHASVSDLERQVNNLKEIMMKAVTR</sequence>
<dbReference type="Gene3D" id="1.20.5.170">
    <property type="match status" value="1"/>
</dbReference>
<dbReference type="Proteomes" id="UP000267096">
    <property type="component" value="Unassembled WGS sequence"/>
</dbReference>
<dbReference type="OrthoDB" id="10039716at2759"/>
<feature type="compositionally biased region" description="Low complexity" evidence="2">
    <location>
        <begin position="41"/>
        <end position="50"/>
    </location>
</feature>
<keyword evidence="5" id="KW-1185">Reference proteome</keyword>
<accession>A0A0M3J7T0</accession>
<evidence type="ECO:0000259" key="3">
    <source>
        <dbReference type="PROSITE" id="PS50217"/>
    </source>
</evidence>
<feature type="region of interest" description="Disordered" evidence="2">
    <location>
        <begin position="1"/>
        <end position="79"/>
    </location>
</feature>
<dbReference type="InterPro" id="IPR004827">
    <property type="entry name" value="bZIP"/>
</dbReference>
<feature type="compositionally biased region" description="Polar residues" evidence="2">
    <location>
        <begin position="1"/>
        <end position="34"/>
    </location>
</feature>
<dbReference type="WBParaSite" id="ASIM_0000362801-mRNA-1">
    <property type="protein sequence ID" value="ASIM_0000362801-mRNA-1"/>
    <property type="gene ID" value="ASIM_0000362801"/>
</dbReference>
<feature type="domain" description="BZIP" evidence="3">
    <location>
        <begin position="57"/>
        <end position="120"/>
    </location>
</feature>
<dbReference type="GO" id="GO:0000981">
    <property type="term" value="F:DNA-binding transcription factor activity, RNA polymerase II-specific"/>
    <property type="evidence" value="ECO:0007669"/>
    <property type="project" value="TreeGrafter"/>
</dbReference>
<dbReference type="InterPro" id="IPR031106">
    <property type="entry name" value="C/EBP"/>
</dbReference>
<dbReference type="PANTHER" id="PTHR23334">
    <property type="entry name" value="CCAAT/ENHANCER BINDING PROTEIN"/>
    <property type="match status" value="1"/>
</dbReference>
<dbReference type="PROSITE" id="PS00036">
    <property type="entry name" value="BZIP_BASIC"/>
    <property type="match status" value="1"/>
</dbReference>
<dbReference type="PANTHER" id="PTHR23334:SF72">
    <property type="entry name" value="PROTEIN MABIKI"/>
    <property type="match status" value="1"/>
</dbReference>
<dbReference type="SUPFAM" id="SSF57959">
    <property type="entry name" value="Leucine zipper domain"/>
    <property type="match status" value="1"/>
</dbReference>
<dbReference type="Pfam" id="PF07716">
    <property type="entry name" value="bZIP_2"/>
    <property type="match status" value="1"/>
</dbReference>
<dbReference type="GO" id="GO:0000978">
    <property type="term" value="F:RNA polymerase II cis-regulatory region sequence-specific DNA binding"/>
    <property type="evidence" value="ECO:0007669"/>
    <property type="project" value="TreeGrafter"/>
</dbReference>
<gene>
    <name evidence="4" type="ORF">ASIM_LOCUS3464</name>
</gene>
<name>A0A0M3J7T0_ANISI</name>
<keyword evidence="1" id="KW-0175">Coiled coil</keyword>
<evidence type="ECO:0000313" key="5">
    <source>
        <dbReference type="Proteomes" id="UP000267096"/>
    </source>
</evidence>
<evidence type="ECO:0000313" key="4">
    <source>
        <dbReference type="EMBL" id="VDK21761.1"/>
    </source>
</evidence>
<evidence type="ECO:0000256" key="2">
    <source>
        <dbReference type="SAM" id="MobiDB-lite"/>
    </source>
</evidence>
<feature type="coiled-coil region" evidence="1">
    <location>
        <begin position="89"/>
        <end position="123"/>
    </location>
</feature>
<dbReference type="SMART" id="SM00338">
    <property type="entry name" value="BRLZ"/>
    <property type="match status" value="1"/>
</dbReference>
<dbReference type="PROSITE" id="PS50217">
    <property type="entry name" value="BZIP"/>
    <property type="match status" value="1"/>
</dbReference>
<organism evidence="6">
    <name type="scientific">Anisakis simplex</name>
    <name type="common">Herring worm</name>
    <dbReference type="NCBI Taxonomy" id="6269"/>
    <lineage>
        <taxon>Eukaryota</taxon>
        <taxon>Metazoa</taxon>
        <taxon>Ecdysozoa</taxon>
        <taxon>Nematoda</taxon>
        <taxon>Chromadorea</taxon>
        <taxon>Rhabditida</taxon>
        <taxon>Spirurina</taxon>
        <taxon>Ascaridomorpha</taxon>
        <taxon>Ascaridoidea</taxon>
        <taxon>Anisakidae</taxon>
        <taxon>Anisakis</taxon>
        <taxon>Anisakis simplex complex</taxon>
    </lineage>
</organism>
<evidence type="ECO:0000313" key="6">
    <source>
        <dbReference type="WBParaSite" id="ASIM_0000362801-mRNA-1"/>
    </source>
</evidence>
<reference evidence="6" key="1">
    <citation type="submission" date="2017-02" db="UniProtKB">
        <authorList>
            <consortium name="WormBaseParasite"/>
        </authorList>
    </citation>
    <scope>IDENTIFICATION</scope>
</reference>